<protein>
    <submittedName>
        <fullName evidence="4">Uncharacterized protein</fullName>
    </submittedName>
</protein>
<dbReference type="GO" id="GO:0004386">
    <property type="term" value="F:helicase activity"/>
    <property type="evidence" value="ECO:0007669"/>
    <property type="project" value="InterPro"/>
</dbReference>
<evidence type="ECO:0000256" key="1">
    <source>
        <dbReference type="SAM" id="MobiDB-lite"/>
    </source>
</evidence>
<dbReference type="Pfam" id="PF13087">
    <property type="entry name" value="AAA_12"/>
    <property type="match status" value="1"/>
</dbReference>
<dbReference type="PANTHER" id="PTHR10887:SF518">
    <property type="entry name" value="RNA HELICASE NONSENSE MRNA REDUCING FACTOR"/>
    <property type="match status" value="1"/>
</dbReference>
<dbReference type="InterPro" id="IPR047187">
    <property type="entry name" value="SF1_C_Upf1"/>
</dbReference>
<dbReference type="Pfam" id="PF13086">
    <property type="entry name" value="AAA_11"/>
    <property type="match status" value="1"/>
</dbReference>
<dbReference type="PANTHER" id="PTHR10887">
    <property type="entry name" value="DNA2/NAM7 HELICASE FAMILY"/>
    <property type="match status" value="1"/>
</dbReference>
<dbReference type="InterPro" id="IPR041679">
    <property type="entry name" value="DNA2/NAM7-like_C"/>
</dbReference>
<name>A0A7S0I7X0_MICPS</name>
<organism evidence="4">
    <name type="scientific">Micromonas pusilla</name>
    <name type="common">Picoplanktonic green alga</name>
    <name type="synonym">Chromulina pusilla</name>
    <dbReference type="NCBI Taxonomy" id="38833"/>
    <lineage>
        <taxon>Eukaryota</taxon>
        <taxon>Viridiplantae</taxon>
        <taxon>Chlorophyta</taxon>
        <taxon>Mamiellophyceae</taxon>
        <taxon>Mamiellales</taxon>
        <taxon>Mamiellaceae</taxon>
        <taxon>Micromonas</taxon>
    </lineage>
</organism>
<feature type="domain" description="DNA2/NAM7 helicase-like C-terminal" evidence="3">
    <location>
        <begin position="479"/>
        <end position="681"/>
    </location>
</feature>
<feature type="region of interest" description="Disordered" evidence="1">
    <location>
        <begin position="723"/>
        <end position="752"/>
    </location>
</feature>
<reference evidence="4" key="1">
    <citation type="submission" date="2021-01" db="EMBL/GenBank/DDBJ databases">
        <authorList>
            <person name="Corre E."/>
            <person name="Pelletier E."/>
            <person name="Niang G."/>
            <person name="Scheremetjew M."/>
            <person name="Finn R."/>
            <person name="Kale V."/>
            <person name="Holt S."/>
            <person name="Cochrane G."/>
            <person name="Meng A."/>
            <person name="Brown T."/>
            <person name="Cohen L."/>
        </authorList>
    </citation>
    <scope>NUCLEOTIDE SEQUENCE</scope>
    <source>
        <strain evidence="4">CCMP1723</strain>
    </source>
</reference>
<feature type="domain" description="DNA2/NAM7 helicase helicase" evidence="2">
    <location>
        <begin position="222"/>
        <end position="466"/>
    </location>
</feature>
<evidence type="ECO:0000259" key="2">
    <source>
        <dbReference type="Pfam" id="PF13086"/>
    </source>
</evidence>
<dbReference type="InterPro" id="IPR027417">
    <property type="entry name" value="P-loop_NTPase"/>
</dbReference>
<dbReference type="Gene3D" id="3.40.50.300">
    <property type="entry name" value="P-loop containing nucleotide triphosphate hydrolases"/>
    <property type="match status" value="2"/>
</dbReference>
<dbReference type="CDD" id="cd18808">
    <property type="entry name" value="SF1_C_Upf1"/>
    <property type="match status" value="1"/>
</dbReference>
<dbReference type="SUPFAM" id="SSF52540">
    <property type="entry name" value="P-loop containing nucleoside triphosphate hydrolases"/>
    <property type="match status" value="1"/>
</dbReference>
<dbReference type="InterPro" id="IPR041677">
    <property type="entry name" value="DNA2/NAM7_AAA_11"/>
</dbReference>
<evidence type="ECO:0000259" key="3">
    <source>
        <dbReference type="Pfam" id="PF13087"/>
    </source>
</evidence>
<sequence length="987" mass="106747">MDGILRHRRECGGIAAARPGTDAELEEAKQVALQLKRGDTCVYHAHCRLKFETFRKFGWKKKKGGDDDGDEPAAESNPRTWLFLEEKSERRGYKTYSKGDLWVISNNPHLQTGTAGAIGDKMKAPWAIVAQTLWHGPDQDGKMEVKLLSPKPAHGVKENNRVFAAKVFDGGSTLAEFDNIASMTPMSFHLLPHLLAGPIVDETASQGIVGTDAVALKIRHGLNDDQADAVARALIAVDEAGKAFATPSLTVSPVRLIHGPFGSGKTSMLAAFIVSAAERLGESKSNARILVSAHTNVAVDRVLNALKQRGFTDFIRVGALRRIDHSILPHSLHLAERKRSGDADVAGDAGKPLRGKGAAHAGELMEMLKEAKTEAERRLLTAELAATKAGAADKRARALSKVRVVGTTTASCGNAALEGMTFDVVVLDECSQMTEPSSMLAMSRFGCRALVAVGDPKQLPPVLDSKDSVDDGSLNPLAKGIFVRLRDAGHGATLLRTQYRLHPTLSQTPNECYYDGKLMDGCTPADRRALVTVGYDGPPLSPLVWIDSASRDVTQERGSKYSPGEARFAALIAARIVTLGVPAGEVGVITLYKAQERAIVNNLAGIMSREVVREAIEDDDRAGEDDGVIKVSTVDAFQGQEKDVVVLSLCGVNGGSVFVTPERVNVALTRARRHLIVLGDSRAPGVSKHPAWGSCLKISRSQPQGYKPTFSADGELRDWINTWHAADPEPGPEPDPEPIPSVGGGSPDGEDDERERIVLDESVEDLSTPPSRAVREDVVELDASIEISKDEESPGVDDWTNDPMPELSPDLDAATLPDGRLEIHAALAKVGFTPEDYWNAYKDIHKGALYRDETSRRNVESSKLAPVIVEFFGRSTGAEAPFQWQKTACQHALIRELIPACETYIHESAGWRWTRLSRLIEHYDDHDALEAEAGGFGHVVVSDAKTQAEDEAGAAHFAATGVADEAYFRNNGDGFEDQDPWASDEDD</sequence>
<dbReference type="AlphaFoldDB" id="A0A7S0I7X0"/>
<evidence type="ECO:0000313" key="4">
    <source>
        <dbReference type="EMBL" id="CAD8513542.1"/>
    </source>
</evidence>
<gene>
    <name evidence="4" type="ORF">MCOM1403_LOCUS967</name>
</gene>
<dbReference type="EMBL" id="HBEQ01001220">
    <property type="protein sequence ID" value="CAD8513542.1"/>
    <property type="molecule type" value="Transcribed_RNA"/>
</dbReference>
<accession>A0A7S0I7X0</accession>
<dbReference type="InterPro" id="IPR045055">
    <property type="entry name" value="DNA2/NAM7-like"/>
</dbReference>
<proteinExistence type="predicted"/>